<sequence length="223" mass="23423">MTAGAVVASKFGLVVWASLLVLLAAYFTGVSVTRRTAVVSVLVAIAGFAAAATFVAGDWWTGFGPTIPAAVLAGAALGNAVRTGREIAAIRAASARVLEDLGSLLGGQHDPVLDLDLDNLLDDHVEVTVVGEQRPLPAPVDVTVYRVVQESIANARKYGTGWVQLTMEYEPDRIVIEVRNERAGTSRRGTGHGLVGLRERVALVDGQLSAGPEGKDFVIRAVL</sequence>
<name>A0A0N9IEK7_9PSEU</name>
<dbReference type="GO" id="GO:0004673">
    <property type="term" value="F:protein histidine kinase activity"/>
    <property type="evidence" value="ECO:0007669"/>
    <property type="project" value="UniProtKB-EC"/>
</dbReference>
<evidence type="ECO:0000256" key="5">
    <source>
        <dbReference type="ARBA" id="ARBA00023012"/>
    </source>
</evidence>
<dbReference type="KEGG" id="kphy:AOZ06_45955"/>
<keyword evidence="5" id="KW-0902">Two-component regulatory system</keyword>
<evidence type="ECO:0000313" key="7">
    <source>
        <dbReference type="EMBL" id="ALG13236.1"/>
    </source>
</evidence>
<evidence type="ECO:0000256" key="1">
    <source>
        <dbReference type="ARBA" id="ARBA00000085"/>
    </source>
</evidence>
<dbReference type="Gene3D" id="3.30.565.10">
    <property type="entry name" value="Histidine kinase-like ATPase, C-terminal domain"/>
    <property type="match status" value="1"/>
</dbReference>
<keyword evidence="3" id="KW-0808">Transferase</keyword>
<evidence type="ECO:0000313" key="8">
    <source>
        <dbReference type="Proteomes" id="UP000063699"/>
    </source>
</evidence>
<protein>
    <recommendedName>
        <fullName evidence="2">histidine kinase</fullName>
        <ecNumber evidence="2">2.7.13.3</ecNumber>
    </recommendedName>
</protein>
<dbReference type="CDD" id="cd16917">
    <property type="entry name" value="HATPase_UhpB-NarQ-NarX-like"/>
    <property type="match status" value="1"/>
</dbReference>
<keyword evidence="4" id="KW-0418">Kinase</keyword>
<evidence type="ECO:0000256" key="6">
    <source>
        <dbReference type="SAM" id="Phobius"/>
    </source>
</evidence>
<dbReference type="PANTHER" id="PTHR24421:SF10">
    <property type="entry name" value="NITRATE_NITRITE SENSOR PROTEIN NARQ"/>
    <property type="match status" value="1"/>
</dbReference>
<dbReference type="PANTHER" id="PTHR24421">
    <property type="entry name" value="NITRATE/NITRITE SENSOR PROTEIN NARX-RELATED"/>
    <property type="match status" value="1"/>
</dbReference>
<keyword evidence="6" id="KW-0812">Transmembrane</keyword>
<keyword evidence="6" id="KW-0472">Membrane</keyword>
<accession>A0A0N9IEK7</accession>
<reference evidence="7 8" key="1">
    <citation type="submission" date="2015-07" db="EMBL/GenBank/DDBJ databases">
        <title>Genome sequencing of Kibdelosporangium phytohabitans.</title>
        <authorList>
            <person name="Qin S."/>
            <person name="Xing K."/>
        </authorList>
    </citation>
    <scope>NUCLEOTIDE SEQUENCE [LARGE SCALE GENOMIC DNA]</scope>
    <source>
        <strain evidence="7 8">KLBMP1111</strain>
    </source>
</reference>
<dbReference type="Proteomes" id="UP000063699">
    <property type="component" value="Chromosome"/>
</dbReference>
<evidence type="ECO:0000256" key="2">
    <source>
        <dbReference type="ARBA" id="ARBA00012438"/>
    </source>
</evidence>
<feature type="transmembrane region" description="Helical" evidence="6">
    <location>
        <begin position="62"/>
        <end position="81"/>
    </location>
</feature>
<evidence type="ECO:0000256" key="4">
    <source>
        <dbReference type="ARBA" id="ARBA00022777"/>
    </source>
</evidence>
<gene>
    <name evidence="7" type="ORF">AOZ06_45955</name>
</gene>
<proteinExistence type="predicted"/>
<dbReference type="SUPFAM" id="SSF55874">
    <property type="entry name" value="ATPase domain of HSP90 chaperone/DNA topoisomerase II/histidine kinase"/>
    <property type="match status" value="1"/>
</dbReference>
<evidence type="ECO:0000256" key="3">
    <source>
        <dbReference type="ARBA" id="ARBA00022679"/>
    </source>
</evidence>
<dbReference type="EC" id="2.7.13.3" evidence="2"/>
<comment type="catalytic activity">
    <reaction evidence="1">
        <text>ATP + protein L-histidine = ADP + protein N-phospho-L-histidine.</text>
        <dbReference type="EC" id="2.7.13.3"/>
    </reaction>
</comment>
<keyword evidence="8" id="KW-1185">Reference proteome</keyword>
<dbReference type="GO" id="GO:0000160">
    <property type="term" value="P:phosphorelay signal transduction system"/>
    <property type="evidence" value="ECO:0007669"/>
    <property type="project" value="UniProtKB-KW"/>
</dbReference>
<feature type="transmembrane region" description="Helical" evidence="6">
    <location>
        <begin position="36"/>
        <end position="56"/>
    </location>
</feature>
<dbReference type="InterPro" id="IPR036890">
    <property type="entry name" value="HATPase_C_sf"/>
</dbReference>
<dbReference type="EMBL" id="CP012752">
    <property type="protein sequence ID" value="ALG13236.1"/>
    <property type="molecule type" value="Genomic_DNA"/>
</dbReference>
<dbReference type="AlphaFoldDB" id="A0A0N9IEK7"/>
<keyword evidence="6" id="KW-1133">Transmembrane helix</keyword>
<feature type="transmembrane region" description="Helical" evidence="6">
    <location>
        <begin position="6"/>
        <end position="29"/>
    </location>
</feature>
<dbReference type="InterPro" id="IPR050482">
    <property type="entry name" value="Sensor_HK_TwoCompSys"/>
</dbReference>
<dbReference type="STRING" id="860235.AOZ06_45955"/>
<organism evidence="7 8">
    <name type="scientific">Kibdelosporangium phytohabitans</name>
    <dbReference type="NCBI Taxonomy" id="860235"/>
    <lineage>
        <taxon>Bacteria</taxon>
        <taxon>Bacillati</taxon>
        <taxon>Actinomycetota</taxon>
        <taxon>Actinomycetes</taxon>
        <taxon>Pseudonocardiales</taxon>
        <taxon>Pseudonocardiaceae</taxon>
        <taxon>Kibdelosporangium</taxon>
    </lineage>
</organism>